<feature type="coiled-coil region" evidence="1">
    <location>
        <begin position="289"/>
        <end position="323"/>
    </location>
</feature>
<evidence type="ECO:0000256" key="2">
    <source>
        <dbReference type="SAM" id="MobiDB-lite"/>
    </source>
</evidence>
<gene>
    <name evidence="3" type="ORF">GNLVRS02_ARAD1D05324g</name>
</gene>
<reference evidence="3" key="2">
    <citation type="submission" date="2014-06" db="EMBL/GenBank/DDBJ databases">
        <title>The complete genome of Blastobotrys (Arxula) adeninivorans LS3 - a yeast of biotechnological interest.</title>
        <authorList>
            <person name="Kunze G."/>
            <person name="Gaillardin C."/>
            <person name="Czernicka M."/>
            <person name="Durrens P."/>
            <person name="Martin T."/>
            <person name="Boer E."/>
            <person name="Gabaldon T."/>
            <person name="Cruz J."/>
            <person name="Talla E."/>
            <person name="Marck C."/>
            <person name="Goffeau A."/>
            <person name="Barbe V."/>
            <person name="Baret P."/>
            <person name="Baronian K."/>
            <person name="Beier S."/>
            <person name="Bleykasten C."/>
            <person name="Bode R."/>
            <person name="Casaregola S."/>
            <person name="Despons L."/>
            <person name="Fairhead C."/>
            <person name="Giersberg M."/>
            <person name="Gierski P."/>
            <person name="Hahnel U."/>
            <person name="Hartmann A."/>
            <person name="Jankowska D."/>
            <person name="Jubin C."/>
            <person name="Jung P."/>
            <person name="Lafontaine I."/>
            <person name="Leh-Louis V."/>
            <person name="Lemaire M."/>
            <person name="Marcet-Houben M."/>
            <person name="Mascher M."/>
            <person name="Morel G."/>
            <person name="Richard G.-F."/>
            <person name="Riechen J."/>
            <person name="Sacerdot C."/>
            <person name="Sarkar A."/>
            <person name="Savel G."/>
            <person name="Schacherer J."/>
            <person name="Sherman D."/>
            <person name="Straub M.-L."/>
            <person name="Stein N."/>
            <person name="Thierry A."/>
            <person name="Trautwein-Schult A."/>
            <person name="Westhof E."/>
            <person name="Worch S."/>
            <person name="Dujon B."/>
            <person name="Souciet J.-L."/>
            <person name="Wincker P."/>
            <person name="Scholz U."/>
            <person name="Neuveglise N."/>
        </authorList>
    </citation>
    <scope>NUCLEOTIDE SEQUENCE</scope>
    <source>
        <strain evidence="3">LS3</strain>
    </source>
</reference>
<feature type="compositionally biased region" description="Polar residues" evidence="2">
    <location>
        <begin position="116"/>
        <end position="126"/>
    </location>
</feature>
<feature type="region of interest" description="Disordered" evidence="2">
    <location>
        <begin position="164"/>
        <end position="223"/>
    </location>
</feature>
<protein>
    <submittedName>
        <fullName evidence="3">ARAD1D05324p</fullName>
    </submittedName>
</protein>
<dbReference type="AlphaFoldDB" id="A0A060TDA0"/>
<reference evidence="3" key="1">
    <citation type="submission" date="2014-02" db="EMBL/GenBank/DDBJ databases">
        <authorList>
            <person name="Genoscope - CEA"/>
        </authorList>
    </citation>
    <scope>NUCLEOTIDE SEQUENCE</scope>
    <source>
        <strain evidence="3">LS3</strain>
    </source>
</reference>
<organism evidence="3">
    <name type="scientific">Blastobotrys adeninivorans</name>
    <name type="common">Yeast</name>
    <name type="synonym">Arxula adeninivorans</name>
    <dbReference type="NCBI Taxonomy" id="409370"/>
    <lineage>
        <taxon>Eukaryota</taxon>
        <taxon>Fungi</taxon>
        <taxon>Dikarya</taxon>
        <taxon>Ascomycota</taxon>
        <taxon>Saccharomycotina</taxon>
        <taxon>Dipodascomycetes</taxon>
        <taxon>Dipodascales</taxon>
        <taxon>Trichomonascaceae</taxon>
        <taxon>Blastobotrys</taxon>
    </lineage>
</organism>
<feature type="compositionally biased region" description="Basic and acidic residues" evidence="2">
    <location>
        <begin position="204"/>
        <end position="214"/>
    </location>
</feature>
<keyword evidence="1" id="KW-0175">Coiled coil</keyword>
<evidence type="ECO:0000313" key="3">
    <source>
        <dbReference type="EMBL" id="CDP37166.1"/>
    </source>
</evidence>
<feature type="region of interest" description="Disordered" evidence="2">
    <location>
        <begin position="1"/>
        <end position="130"/>
    </location>
</feature>
<sequence length="349" mass="39335">MPIPTTPRVSTRPRPPTSVRTEPRSSRPPSNASVKRSAIRVQREARQSLSPTKKSANLIDVHEERNAILRSLKKPSRMDIQENIPSLTNSPGKDAPSVKRARSEGSPLSQKMPKVSSDSKSITPQRPVSGRRFLVLDEKFENQKSDDAHQKSLLDIDTPRVSSDALAKPLSPSSFARSGRQGNEESQHHDLSMVNPEDDEDHADTDCTTEKEATPHSTEQSLEDRIRAEYETEILSLRAALEGKEAEIRAIQASLQQSETARMTSSRSTRDKIEKLMHHVHGIYSQKHRNKIQMLKQQWEAKVNDLNQQVIELEEMVRIERMEKEELVTTCDAYLAMELGQTPVNTNGL</sequence>
<feature type="compositionally biased region" description="Low complexity" evidence="2">
    <location>
        <begin position="1"/>
        <end position="20"/>
    </location>
</feature>
<feature type="compositionally biased region" description="Basic and acidic residues" evidence="2">
    <location>
        <begin position="182"/>
        <end position="191"/>
    </location>
</feature>
<name>A0A060TDA0_BLAAD</name>
<proteinExistence type="predicted"/>
<feature type="coiled-coil region" evidence="1">
    <location>
        <begin position="227"/>
        <end position="261"/>
    </location>
</feature>
<evidence type="ECO:0000256" key="1">
    <source>
        <dbReference type="SAM" id="Coils"/>
    </source>
</evidence>
<dbReference type="EMBL" id="HG937694">
    <property type="protein sequence ID" value="CDP37166.1"/>
    <property type="molecule type" value="Genomic_DNA"/>
</dbReference>
<accession>A0A060TDA0</accession>